<dbReference type="GO" id="GO:0005524">
    <property type="term" value="F:ATP binding"/>
    <property type="evidence" value="ECO:0007669"/>
    <property type="project" value="InterPro"/>
</dbReference>
<comment type="caution">
    <text evidence="2">The sequence shown here is derived from an EMBL/GenBank/DDBJ whole genome shotgun (WGS) entry which is preliminary data.</text>
</comment>
<sequence>MHFCIYTCLIKLNERYMKNRTGAPVDGNDFFGREKEIAYVWDLLQNGNNILLPSPRRVGKSSFAKKMLEKAEGEGWEVIEINLERAHSELEFVELLTGELRKMSVWERSKESGIKLLEIISALKPTLSIGGAEVKLDWKKEKSNIYRELERILPHDREVLIFFDEVAVLLNGILLDSNGDKRQIEELMHWLRSLRQVSGSQIRWIFCSSVGIENFTTGHQLSKTINDFSYYELKPFSSEAATSMIIELEKGGNVTFNEEIRAQMLAKLGYLLPYFIQVLFEKMKGKIQIEDALIDQNLVNKAYNEIIEGAYLNTWDERLREQYGDHKDDAYLLLRHICRAKEGMKRENLHNLLYQKYSDADRTDSILATLLNMLQNDGYLAENNAHYLFRSPLIRDFWFNRFVK</sequence>
<dbReference type="Gene3D" id="3.40.50.300">
    <property type="entry name" value="P-loop containing nucleotide triphosphate hydrolases"/>
    <property type="match status" value="1"/>
</dbReference>
<evidence type="ECO:0000259" key="1">
    <source>
        <dbReference type="Pfam" id="PF01637"/>
    </source>
</evidence>
<dbReference type="AlphaFoldDB" id="A0A7C9F4T3"/>
<dbReference type="InterPro" id="IPR011579">
    <property type="entry name" value="ATPase_dom"/>
</dbReference>
<accession>A0A7C9F4T3</accession>
<dbReference type="PANTHER" id="PTHR34301:SF8">
    <property type="entry name" value="ATPASE DOMAIN-CONTAINING PROTEIN"/>
    <property type="match status" value="1"/>
</dbReference>
<dbReference type="EMBL" id="WHLY01000002">
    <property type="protein sequence ID" value="MPR35385.1"/>
    <property type="molecule type" value="Genomic_DNA"/>
</dbReference>
<gene>
    <name evidence="2" type="ORF">GBK04_19015</name>
</gene>
<protein>
    <recommendedName>
        <fullName evidence="1">ATPase domain-containing protein</fullName>
    </recommendedName>
</protein>
<dbReference type="InterPro" id="IPR027417">
    <property type="entry name" value="P-loop_NTPase"/>
</dbReference>
<keyword evidence="3" id="KW-1185">Reference proteome</keyword>
<evidence type="ECO:0000313" key="2">
    <source>
        <dbReference type="EMBL" id="MPR35385.1"/>
    </source>
</evidence>
<proteinExistence type="predicted"/>
<name>A0A7C9F4T3_9BACT</name>
<feature type="domain" description="ATPase" evidence="1">
    <location>
        <begin position="30"/>
        <end position="248"/>
    </location>
</feature>
<dbReference type="SUPFAM" id="SSF52540">
    <property type="entry name" value="P-loop containing nucleoside triphosphate hydrolases"/>
    <property type="match status" value="1"/>
</dbReference>
<organism evidence="2 3">
    <name type="scientific">Salmonirosea aquatica</name>
    <dbReference type="NCBI Taxonomy" id="2654236"/>
    <lineage>
        <taxon>Bacteria</taxon>
        <taxon>Pseudomonadati</taxon>
        <taxon>Bacteroidota</taxon>
        <taxon>Cytophagia</taxon>
        <taxon>Cytophagales</taxon>
        <taxon>Spirosomataceae</taxon>
        <taxon>Salmonirosea</taxon>
    </lineage>
</organism>
<dbReference type="PANTHER" id="PTHR34301">
    <property type="entry name" value="DNA-BINDING PROTEIN-RELATED"/>
    <property type="match status" value="1"/>
</dbReference>
<evidence type="ECO:0000313" key="3">
    <source>
        <dbReference type="Proteomes" id="UP000479293"/>
    </source>
</evidence>
<dbReference type="Proteomes" id="UP000479293">
    <property type="component" value="Unassembled WGS sequence"/>
</dbReference>
<dbReference type="Pfam" id="PF01637">
    <property type="entry name" value="ATPase_2"/>
    <property type="match status" value="1"/>
</dbReference>
<reference evidence="2 3" key="1">
    <citation type="submission" date="2019-10" db="EMBL/GenBank/DDBJ databases">
        <title>Draft Genome Sequence of Cytophagaceae sp. SJW1-29.</title>
        <authorList>
            <person name="Choi A."/>
        </authorList>
    </citation>
    <scope>NUCLEOTIDE SEQUENCE [LARGE SCALE GENOMIC DNA]</scope>
    <source>
        <strain evidence="2 3">SJW1-29</strain>
    </source>
</reference>